<dbReference type="Pfam" id="PF21983">
    <property type="entry name" value="NikA-like"/>
    <property type="match status" value="1"/>
</dbReference>
<evidence type="ECO:0000313" key="1">
    <source>
        <dbReference type="EMBL" id="HIZ46719.1"/>
    </source>
</evidence>
<gene>
    <name evidence="1" type="ORF">IAA19_06860</name>
</gene>
<comment type="caution">
    <text evidence="1">The sequence shown here is derived from an EMBL/GenBank/DDBJ whole genome shotgun (WGS) entry which is preliminary data.</text>
</comment>
<name>A0A9D2JFF9_9ACTN</name>
<accession>A0A9D2JFF9</accession>
<dbReference type="AlphaFoldDB" id="A0A9D2JFF9"/>
<dbReference type="EMBL" id="DXBM01000057">
    <property type="protein sequence ID" value="HIZ46719.1"/>
    <property type="molecule type" value="Genomic_DNA"/>
</dbReference>
<reference evidence="1" key="2">
    <citation type="submission" date="2021-04" db="EMBL/GenBank/DDBJ databases">
        <authorList>
            <person name="Gilroy R."/>
        </authorList>
    </citation>
    <scope>NUCLEOTIDE SEQUENCE</scope>
    <source>
        <strain evidence="1">ChiHjej12B11-14209</strain>
    </source>
</reference>
<protein>
    <recommendedName>
        <fullName evidence="3">Mobilization protein</fullName>
    </recommendedName>
</protein>
<proteinExistence type="predicted"/>
<evidence type="ECO:0000313" key="2">
    <source>
        <dbReference type="Proteomes" id="UP000824062"/>
    </source>
</evidence>
<sequence length="122" mass="14208">MPCPNSARERSVTIGFRVTPEQARRIDLMARTSGMTKQDYLYKRALEEEVVVRPDVRVYKMLRDEMARVYRELRRIRSAGKVDEGLAWTVDFLARELSAMRGEADPSDVEREDALIFGMPRR</sequence>
<dbReference type="InterPro" id="IPR053842">
    <property type="entry name" value="NikA-like"/>
</dbReference>
<organism evidence="1 2">
    <name type="scientific">Candidatus Olsenella pullistercoris</name>
    <dbReference type="NCBI Taxonomy" id="2838712"/>
    <lineage>
        <taxon>Bacteria</taxon>
        <taxon>Bacillati</taxon>
        <taxon>Actinomycetota</taxon>
        <taxon>Coriobacteriia</taxon>
        <taxon>Coriobacteriales</taxon>
        <taxon>Atopobiaceae</taxon>
        <taxon>Olsenella</taxon>
    </lineage>
</organism>
<reference evidence="1" key="1">
    <citation type="journal article" date="2021" name="PeerJ">
        <title>Extensive microbial diversity within the chicken gut microbiome revealed by metagenomics and culture.</title>
        <authorList>
            <person name="Gilroy R."/>
            <person name="Ravi A."/>
            <person name="Getino M."/>
            <person name="Pursley I."/>
            <person name="Horton D.L."/>
            <person name="Alikhan N.F."/>
            <person name="Baker D."/>
            <person name="Gharbi K."/>
            <person name="Hall N."/>
            <person name="Watson M."/>
            <person name="Adriaenssens E.M."/>
            <person name="Foster-Nyarko E."/>
            <person name="Jarju S."/>
            <person name="Secka A."/>
            <person name="Antonio M."/>
            <person name="Oren A."/>
            <person name="Chaudhuri R.R."/>
            <person name="La Ragione R."/>
            <person name="Hildebrand F."/>
            <person name="Pallen M.J."/>
        </authorList>
    </citation>
    <scope>NUCLEOTIDE SEQUENCE</scope>
    <source>
        <strain evidence="1">ChiHjej12B11-14209</strain>
    </source>
</reference>
<dbReference type="Proteomes" id="UP000824062">
    <property type="component" value="Unassembled WGS sequence"/>
</dbReference>
<evidence type="ECO:0008006" key="3">
    <source>
        <dbReference type="Google" id="ProtNLM"/>
    </source>
</evidence>